<dbReference type="EMBL" id="AOSK01000021">
    <property type="protein sequence ID" value="EYD77752.1"/>
    <property type="molecule type" value="Genomic_DNA"/>
</dbReference>
<keyword evidence="4" id="KW-0133">Cell shape</keyword>
<dbReference type="SUPFAM" id="SSF56601">
    <property type="entry name" value="beta-lactamase/transpeptidase-like"/>
    <property type="match status" value="1"/>
</dbReference>
<feature type="domain" description="Peptidase S11 D-alanyl-D-alanine carboxypeptidase A N-terminal" evidence="10">
    <location>
        <begin position="1"/>
        <end position="195"/>
    </location>
</feature>
<dbReference type="GO" id="GO:0009002">
    <property type="term" value="F:serine-type D-Ala-D-Ala carboxypeptidase activity"/>
    <property type="evidence" value="ECO:0007669"/>
    <property type="project" value="UniProtKB-EC"/>
</dbReference>
<gene>
    <name evidence="11" type="ORF">Rumeso_00479</name>
</gene>
<evidence type="ECO:0000313" key="11">
    <source>
        <dbReference type="EMBL" id="EYD77752.1"/>
    </source>
</evidence>
<feature type="compositionally biased region" description="Basic residues" evidence="9">
    <location>
        <begin position="334"/>
        <end position="365"/>
    </location>
</feature>
<dbReference type="AlphaFoldDB" id="A0A017HTB2"/>
<feature type="region of interest" description="Disordered" evidence="9">
    <location>
        <begin position="200"/>
        <end position="380"/>
    </location>
</feature>
<keyword evidence="11" id="KW-0121">Carboxypeptidase</keyword>
<evidence type="ECO:0000313" key="12">
    <source>
        <dbReference type="Proteomes" id="UP000019666"/>
    </source>
</evidence>
<evidence type="ECO:0000256" key="3">
    <source>
        <dbReference type="ARBA" id="ARBA00022801"/>
    </source>
</evidence>
<evidence type="ECO:0000256" key="4">
    <source>
        <dbReference type="ARBA" id="ARBA00022960"/>
    </source>
</evidence>
<comment type="similarity">
    <text evidence="1 8">Belongs to the peptidase S11 family.</text>
</comment>
<dbReference type="Proteomes" id="UP000019666">
    <property type="component" value="Unassembled WGS sequence"/>
</dbReference>
<dbReference type="Pfam" id="PF00768">
    <property type="entry name" value="Peptidase_S11"/>
    <property type="match status" value="1"/>
</dbReference>
<dbReference type="GO" id="GO:0071555">
    <property type="term" value="P:cell wall organization"/>
    <property type="evidence" value="ECO:0007669"/>
    <property type="project" value="UniProtKB-KW"/>
</dbReference>
<keyword evidence="5" id="KW-0573">Peptidoglycan synthesis</keyword>
<evidence type="ECO:0000259" key="10">
    <source>
        <dbReference type="Pfam" id="PF00768"/>
    </source>
</evidence>
<sequence length="408" mass="45127">MSKLMTIYMAFDALERGQLTEEMTLPVSEHAMSYKGSSMFLNTLDRPTVHDLLRGIIVLSGNDASAVIAEALSPDGTEAGFARLMNEKAQEIGLTHSHFVNSNGWPAEGQVMTAHDLGVLAERLIEDFPDRYELFSEQEFTFDGRVPSNSQNRNPILGLGIGADGLKTGHTEEAGYGLVGSAKQDDRRIIFVVTGLPSMDARRTEGGTHHQLGLPPVRPQGRGRGRDAPRRGRGLDGRRAPRGPRPARGPEHPDPRHRPGRLAGPHLLPGSHRGAHRQGPGDRRARARARGHARDAPAAGRRGRRAARRLRAPRRHGGAGPDGQGRAGPDRAQRARPGRRRGHGRRRAGRRGPGRRRAGRGRVRDRRGPGRHERRVRQRGHVLHGCIRRCLLRGRPRRRGPRERRDPQ</sequence>
<feature type="compositionally biased region" description="Basic residues" evidence="9">
    <location>
        <begin position="301"/>
        <end position="317"/>
    </location>
</feature>
<evidence type="ECO:0000256" key="9">
    <source>
        <dbReference type="SAM" id="MobiDB-lite"/>
    </source>
</evidence>
<evidence type="ECO:0000256" key="2">
    <source>
        <dbReference type="ARBA" id="ARBA00022729"/>
    </source>
</evidence>
<proteinExistence type="inferred from homology"/>
<feature type="compositionally biased region" description="Basic and acidic residues" evidence="9">
    <location>
        <begin position="224"/>
        <end position="239"/>
    </location>
</feature>
<evidence type="ECO:0000256" key="6">
    <source>
        <dbReference type="ARBA" id="ARBA00023316"/>
    </source>
</evidence>
<dbReference type="STRING" id="442562.Rumeso_00479"/>
<name>A0A017HTB2_9RHOB</name>
<dbReference type="PANTHER" id="PTHR21581">
    <property type="entry name" value="D-ALANYL-D-ALANINE CARBOXYPEPTIDASE"/>
    <property type="match status" value="1"/>
</dbReference>
<evidence type="ECO:0000256" key="1">
    <source>
        <dbReference type="ARBA" id="ARBA00007164"/>
    </source>
</evidence>
<keyword evidence="11" id="KW-0645">Protease</keyword>
<keyword evidence="12" id="KW-1185">Reference proteome</keyword>
<comment type="caution">
    <text evidence="11">The sequence shown here is derived from an EMBL/GenBank/DDBJ whole genome shotgun (WGS) entry which is preliminary data.</text>
</comment>
<dbReference type="PATRIC" id="fig|442562.3.peg.478"/>
<keyword evidence="6" id="KW-0961">Cell wall biogenesis/degradation</keyword>
<dbReference type="HOGENOM" id="CLU_674189_0_0_5"/>
<feature type="binding site" evidence="7">
    <location>
        <position position="167"/>
    </location>
    <ligand>
        <name>substrate</name>
    </ligand>
</feature>
<dbReference type="InterPro" id="IPR018044">
    <property type="entry name" value="Peptidase_S11"/>
</dbReference>
<dbReference type="EC" id="3.4.16.4" evidence="11"/>
<reference evidence="11 12" key="1">
    <citation type="submission" date="2013-02" db="EMBL/GenBank/DDBJ databases">
        <authorList>
            <person name="Fiebig A."/>
            <person name="Goeker M."/>
            <person name="Klenk H.-P.P."/>
        </authorList>
    </citation>
    <scope>NUCLEOTIDE SEQUENCE [LARGE SCALE GENOMIC DNA]</scope>
    <source>
        <strain evidence="11 12">DSM 19309</strain>
    </source>
</reference>
<keyword evidence="3 11" id="KW-0378">Hydrolase</keyword>
<dbReference type="PANTHER" id="PTHR21581:SF6">
    <property type="entry name" value="TRAFFICKING PROTEIN PARTICLE COMPLEX SUBUNIT 12"/>
    <property type="match status" value="1"/>
</dbReference>
<dbReference type="GO" id="GO:0006508">
    <property type="term" value="P:proteolysis"/>
    <property type="evidence" value="ECO:0007669"/>
    <property type="project" value="InterPro"/>
</dbReference>
<dbReference type="PRINTS" id="PR00725">
    <property type="entry name" value="DADACBPTASE1"/>
</dbReference>
<protein>
    <submittedName>
        <fullName evidence="11">D-alanyl-D-alanine carboxypeptidase</fullName>
        <ecNumber evidence="11">3.4.16.4</ecNumber>
    </submittedName>
</protein>
<feature type="compositionally biased region" description="Basic and acidic residues" evidence="9">
    <location>
        <begin position="248"/>
        <end position="257"/>
    </location>
</feature>
<dbReference type="GO" id="GO:0008360">
    <property type="term" value="P:regulation of cell shape"/>
    <property type="evidence" value="ECO:0007669"/>
    <property type="project" value="UniProtKB-KW"/>
</dbReference>
<keyword evidence="2" id="KW-0732">Signal</keyword>
<dbReference type="InterPro" id="IPR001967">
    <property type="entry name" value="Peptidase_S11_N"/>
</dbReference>
<evidence type="ECO:0000256" key="8">
    <source>
        <dbReference type="RuleBase" id="RU004016"/>
    </source>
</evidence>
<accession>A0A017HTB2</accession>
<organism evidence="11 12">
    <name type="scientific">Rubellimicrobium mesophilum DSM 19309</name>
    <dbReference type="NCBI Taxonomy" id="442562"/>
    <lineage>
        <taxon>Bacteria</taxon>
        <taxon>Pseudomonadati</taxon>
        <taxon>Pseudomonadota</taxon>
        <taxon>Alphaproteobacteria</taxon>
        <taxon>Rhodobacterales</taxon>
        <taxon>Roseobacteraceae</taxon>
        <taxon>Rubellimicrobium</taxon>
    </lineage>
</organism>
<dbReference type="InterPro" id="IPR012338">
    <property type="entry name" value="Beta-lactam/transpept-like"/>
</dbReference>
<evidence type="ECO:0000256" key="5">
    <source>
        <dbReference type="ARBA" id="ARBA00022984"/>
    </source>
</evidence>
<dbReference type="GO" id="GO:0009252">
    <property type="term" value="P:peptidoglycan biosynthetic process"/>
    <property type="evidence" value="ECO:0007669"/>
    <property type="project" value="UniProtKB-KW"/>
</dbReference>
<evidence type="ECO:0000256" key="7">
    <source>
        <dbReference type="PIRSR" id="PIRSR618044-2"/>
    </source>
</evidence>
<dbReference type="Gene3D" id="3.40.710.10">
    <property type="entry name" value="DD-peptidase/beta-lactamase superfamily"/>
    <property type="match status" value="1"/>
</dbReference>